<dbReference type="Proteomes" id="UP000254209">
    <property type="component" value="Unassembled WGS sequence"/>
</dbReference>
<dbReference type="EMBL" id="UFSO01000003">
    <property type="protein sequence ID" value="SSY81007.1"/>
    <property type="molecule type" value="Genomic_DNA"/>
</dbReference>
<dbReference type="InterPro" id="IPR036866">
    <property type="entry name" value="RibonucZ/Hydroxyglut_hydro"/>
</dbReference>
<feature type="chain" id="PRO_5016929104" evidence="2">
    <location>
        <begin position="22"/>
        <end position="284"/>
    </location>
</feature>
<dbReference type="PANTHER" id="PTHR43546:SF9">
    <property type="entry name" value="L-ASCORBATE-6-PHOSPHATE LACTONASE ULAG-RELATED"/>
    <property type="match status" value="1"/>
</dbReference>
<dbReference type="Pfam" id="PF12706">
    <property type="entry name" value="Lactamase_B_2"/>
    <property type="match status" value="1"/>
</dbReference>
<feature type="domain" description="Metallo-beta-lactamase" evidence="3">
    <location>
        <begin position="41"/>
        <end position="245"/>
    </location>
</feature>
<organism evidence="4 5">
    <name type="scientific">Alysiella crassa</name>
    <dbReference type="NCBI Taxonomy" id="153491"/>
    <lineage>
        <taxon>Bacteria</taxon>
        <taxon>Pseudomonadati</taxon>
        <taxon>Pseudomonadota</taxon>
        <taxon>Betaproteobacteria</taxon>
        <taxon>Neisseriales</taxon>
        <taxon>Neisseriaceae</taxon>
        <taxon>Alysiella</taxon>
    </lineage>
</organism>
<dbReference type="PANTHER" id="PTHR43546">
    <property type="entry name" value="UPF0173 METAL-DEPENDENT HYDROLASE MJ1163-RELATED"/>
    <property type="match status" value="1"/>
</dbReference>
<dbReference type="GO" id="GO:0016787">
    <property type="term" value="F:hydrolase activity"/>
    <property type="evidence" value="ECO:0007669"/>
    <property type="project" value="UniProtKB-KW"/>
</dbReference>
<keyword evidence="1 4" id="KW-0378">Hydrolase</keyword>
<name>A0A376BVJ3_9NEIS</name>
<accession>A0A376BVJ3</accession>
<keyword evidence="5" id="KW-1185">Reference proteome</keyword>
<evidence type="ECO:0000259" key="3">
    <source>
        <dbReference type="Pfam" id="PF12706"/>
    </source>
</evidence>
<dbReference type="InterPro" id="IPR001279">
    <property type="entry name" value="Metallo-B-lactamas"/>
</dbReference>
<evidence type="ECO:0000256" key="1">
    <source>
        <dbReference type="ARBA" id="ARBA00022801"/>
    </source>
</evidence>
<keyword evidence="2" id="KW-0732">Signal</keyword>
<dbReference type="STRING" id="1120980.GCA_000745955_00377"/>
<evidence type="ECO:0000256" key="2">
    <source>
        <dbReference type="SAM" id="SignalP"/>
    </source>
</evidence>
<dbReference type="RefSeq" id="WP_034291129.1">
    <property type="nucleotide sequence ID" value="NZ_CP091519.2"/>
</dbReference>
<dbReference type="InterPro" id="IPR050114">
    <property type="entry name" value="UPF0173_UPF0282_UlaG_hydrolase"/>
</dbReference>
<evidence type="ECO:0000313" key="4">
    <source>
        <dbReference type="EMBL" id="SSY81007.1"/>
    </source>
</evidence>
<evidence type="ECO:0000313" key="5">
    <source>
        <dbReference type="Proteomes" id="UP000254209"/>
    </source>
</evidence>
<reference evidence="4 5" key="1">
    <citation type="submission" date="2018-06" db="EMBL/GenBank/DDBJ databases">
        <authorList>
            <consortium name="Pathogen Informatics"/>
            <person name="Doyle S."/>
        </authorList>
    </citation>
    <scope>NUCLEOTIDE SEQUENCE [LARGE SCALE GENOMIC DNA]</scope>
    <source>
        <strain evidence="4 5">NCTC10283</strain>
    </source>
</reference>
<dbReference type="SUPFAM" id="SSF56281">
    <property type="entry name" value="Metallo-hydrolase/oxidoreductase"/>
    <property type="match status" value="1"/>
</dbReference>
<dbReference type="Gene3D" id="3.60.15.10">
    <property type="entry name" value="Ribonuclease Z/Hydroxyacylglutathione hydrolase-like"/>
    <property type="match status" value="1"/>
</dbReference>
<feature type="signal peptide" evidence="2">
    <location>
        <begin position="1"/>
        <end position="21"/>
    </location>
</feature>
<dbReference type="AlphaFoldDB" id="A0A376BVJ3"/>
<dbReference type="OrthoDB" id="9803916at2"/>
<sequence length="284" mass="31295">MKLKHIALASLLFAGSLNAWAADSYQHIRNATAKIEYAGQTFLVDPFFAKKGSMAGFEGTFNSHLRSPLVDLPMSEREIVKGVDAVIVTHTHEDHWDKAAQNAIPKHLPIFTQHEDDAQLIRSQGFKNVQVINGKAIFNGVELHKTGGSHGTVEMYANPTFAKILGEAMGVVIKKDGHATAYIVGDTVWTADVNKALHKFNPDYLIMNTGYARINGIAESIIMGTNDVLKATQIAPKAKIITVHMDTTNHNSVSREDMRKFVIGEKIQDKVIIPKDGEIIDLKK</sequence>
<gene>
    <name evidence="4" type="ORF">NCTC10283_02571</name>
</gene>
<protein>
    <submittedName>
        <fullName evidence="4">Metal-dependent hydrolase</fullName>
    </submittedName>
</protein>
<proteinExistence type="predicted"/>